<dbReference type="Pfam" id="PF13855">
    <property type="entry name" value="LRR_8"/>
    <property type="match status" value="1"/>
</dbReference>
<evidence type="ECO:0000256" key="5">
    <source>
        <dbReference type="SAM" id="Phobius"/>
    </source>
</evidence>
<dbReference type="InterPro" id="IPR001611">
    <property type="entry name" value="Leu-rich_rpt"/>
</dbReference>
<name>A0A8C8SAY0_9SAUR</name>
<evidence type="ECO:0000259" key="7">
    <source>
        <dbReference type="SMART" id="SM00013"/>
    </source>
</evidence>
<reference evidence="8" key="2">
    <citation type="submission" date="2025-09" db="UniProtKB">
        <authorList>
            <consortium name="Ensembl"/>
        </authorList>
    </citation>
    <scope>IDENTIFICATION</scope>
</reference>
<dbReference type="AlphaFoldDB" id="A0A8C8SAY0"/>
<evidence type="ECO:0000256" key="6">
    <source>
        <dbReference type="SAM" id="SignalP"/>
    </source>
</evidence>
<dbReference type="PROSITE" id="PS51450">
    <property type="entry name" value="LRR"/>
    <property type="match status" value="1"/>
</dbReference>
<reference evidence="8" key="1">
    <citation type="submission" date="2025-08" db="UniProtKB">
        <authorList>
            <consortium name="Ensembl"/>
        </authorList>
    </citation>
    <scope>IDENTIFICATION</scope>
</reference>
<evidence type="ECO:0000256" key="3">
    <source>
        <dbReference type="ARBA" id="ARBA00022737"/>
    </source>
</evidence>
<keyword evidence="1" id="KW-0433">Leucine-rich repeat</keyword>
<dbReference type="Gene3D" id="3.80.10.10">
    <property type="entry name" value="Ribonuclease Inhibitor"/>
    <property type="match status" value="1"/>
</dbReference>
<evidence type="ECO:0000256" key="2">
    <source>
        <dbReference type="ARBA" id="ARBA00022729"/>
    </source>
</evidence>
<dbReference type="PANTHER" id="PTHR24366:SF171">
    <property type="entry name" value="LEUCINE RICH REPEAT NEURONAL 4"/>
    <property type="match status" value="1"/>
</dbReference>
<feature type="signal peptide" evidence="6">
    <location>
        <begin position="1"/>
        <end position="29"/>
    </location>
</feature>
<feature type="chain" id="PRO_5034601265" description="LRRNT domain-containing protein" evidence="6">
    <location>
        <begin position="30"/>
        <end position="265"/>
    </location>
</feature>
<keyword evidence="3" id="KW-0677">Repeat</keyword>
<evidence type="ECO:0000313" key="8">
    <source>
        <dbReference type="Ensembl" id="ENSPCEP00000016427.1"/>
    </source>
</evidence>
<accession>A0A8C8SAY0</accession>
<dbReference type="SUPFAM" id="SSF52058">
    <property type="entry name" value="L domain-like"/>
    <property type="match status" value="1"/>
</dbReference>
<evidence type="ECO:0000313" key="9">
    <source>
        <dbReference type="Proteomes" id="UP000694393"/>
    </source>
</evidence>
<organism evidence="8 9">
    <name type="scientific">Pelusios castaneus</name>
    <name type="common">West African mud turtle</name>
    <dbReference type="NCBI Taxonomy" id="367368"/>
    <lineage>
        <taxon>Eukaryota</taxon>
        <taxon>Metazoa</taxon>
        <taxon>Chordata</taxon>
        <taxon>Craniata</taxon>
        <taxon>Vertebrata</taxon>
        <taxon>Euteleostomi</taxon>
        <taxon>Archelosauria</taxon>
        <taxon>Testudinata</taxon>
        <taxon>Testudines</taxon>
        <taxon>Pleurodira</taxon>
        <taxon>Pelomedusidae</taxon>
        <taxon>Pelusios</taxon>
    </lineage>
</organism>
<feature type="domain" description="LRRNT" evidence="7">
    <location>
        <begin position="29"/>
        <end position="63"/>
    </location>
</feature>
<proteinExistence type="predicted"/>
<evidence type="ECO:0000256" key="1">
    <source>
        <dbReference type="ARBA" id="ARBA00022614"/>
    </source>
</evidence>
<dbReference type="SMART" id="SM00369">
    <property type="entry name" value="LRR_TYP"/>
    <property type="match status" value="3"/>
</dbReference>
<protein>
    <recommendedName>
        <fullName evidence="7">LRRNT domain-containing protein</fullName>
    </recommendedName>
</protein>
<keyword evidence="5" id="KW-1133">Transmembrane helix</keyword>
<keyword evidence="2 6" id="KW-0732">Signal</keyword>
<dbReference type="Ensembl" id="ENSPCET00000017001.1">
    <property type="protein sequence ID" value="ENSPCEP00000016427.1"/>
    <property type="gene ID" value="ENSPCEG00000012906.1"/>
</dbReference>
<keyword evidence="9" id="KW-1185">Reference proteome</keyword>
<dbReference type="InterPro" id="IPR003591">
    <property type="entry name" value="Leu-rich_rpt_typical-subtyp"/>
</dbReference>
<dbReference type="InterPro" id="IPR000372">
    <property type="entry name" value="LRRNT"/>
</dbReference>
<dbReference type="SMART" id="SM00013">
    <property type="entry name" value="LRRNT"/>
    <property type="match status" value="1"/>
</dbReference>
<feature type="compositionally biased region" description="Acidic residues" evidence="4">
    <location>
        <begin position="246"/>
        <end position="265"/>
    </location>
</feature>
<evidence type="ECO:0000256" key="4">
    <source>
        <dbReference type="SAM" id="MobiDB-lite"/>
    </source>
</evidence>
<sequence length="265" mass="29701">MRGSGTLSPPLPPLPWLLLLLLCQRGGLACPEGCHCPLGTGVVRCTHGELREIPQGIPRETRVLYLDSNEITSVPDGALRELRQLQELYLSDNLIDSISPAAFGELGSRLQRLDLSNNRLRWLGPGKASSTLRARTQLNDNPWHCGCSLQELLEALPLDPETLEEVVCASAGREEHIGQPFARLLRAGIDFCRVQQRTMDVAMLVTMSCWFAVVITYVVYYVQRNQAEAHRHLEYLKSLPIKQPSPEEEEEEGEELEEDMFSTIV</sequence>
<keyword evidence="5" id="KW-0812">Transmembrane</keyword>
<dbReference type="InterPro" id="IPR032675">
    <property type="entry name" value="LRR_dom_sf"/>
</dbReference>
<keyword evidence="5" id="KW-0472">Membrane</keyword>
<dbReference type="Proteomes" id="UP000694393">
    <property type="component" value="Unplaced"/>
</dbReference>
<feature type="transmembrane region" description="Helical" evidence="5">
    <location>
        <begin position="201"/>
        <end position="222"/>
    </location>
</feature>
<dbReference type="PANTHER" id="PTHR24366">
    <property type="entry name" value="IG(IMMUNOGLOBULIN) AND LRR(LEUCINE RICH REPEAT) DOMAINS"/>
    <property type="match status" value="1"/>
</dbReference>
<feature type="region of interest" description="Disordered" evidence="4">
    <location>
        <begin position="242"/>
        <end position="265"/>
    </location>
</feature>